<comment type="caution">
    <text evidence="2">The sequence shown here is derived from an EMBL/GenBank/DDBJ whole genome shotgun (WGS) entry which is preliminary data.</text>
</comment>
<organism evidence="2 3">
    <name type="scientific">Dryococelus australis</name>
    <dbReference type="NCBI Taxonomy" id="614101"/>
    <lineage>
        <taxon>Eukaryota</taxon>
        <taxon>Metazoa</taxon>
        <taxon>Ecdysozoa</taxon>
        <taxon>Arthropoda</taxon>
        <taxon>Hexapoda</taxon>
        <taxon>Insecta</taxon>
        <taxon>Pterygota</taxon>
        <taxon>Neoptera</taxon>
        <taxon>Polyneoptera</taxon>
        <taxon>Phasmatodea</taxon>
        <taxon>Verophasmatodea</taxon>
        <taxon>Anareolatae</taxon>
        <taxon>Phasmatidae</taxon>
        <taxon>Eurycanthinae</taxon>
        <taxon>Dryococelus</taxon>
    </lineage>
</organism>
<name>A0ABQ9HMA2_9NEOP</name>
<reference evidence="2 3" key="1">
    <citation type="submission" date="2023-02" db="EMBL/GenBank/DDBJ databases">
        <title>LHISI_Scaffold_Assembly.</title>
        <authorList>
            <person name="Stuart O.P."/>
            <person name="Cleave R."/>
            <person name="Magrath M.J.L."/>
            <person name="Mikheyev A.S."/>
        </authorList>
    </citation>
    <scope>NUCLEOTIDE SEQUENCE [LARGE SCALE GENOMIC DNA]</scope>
    <source>
        <strain evidence="2">Daus_M_001</strain>
        <tissue evidence="2">Leg muscle</tissue>
    </source>
</reference>
<evidence type="ECO:0000313" key="2">
    <source>
        <dbReference type="EMBL" id="KAJ8885467.1"/>
    </source>
</evidence>
<feature type="region of interest" description="Disordered" evidence="1">
    <location>
        <begin position="1"/>
        <end position="35"/>
    </location>
</feature>
<protein>
    <submittedName>
        <fullName evidence="2">Uncharacterized protein</fullName>
    </submittedName>
</protein>
<sequence length="379" mass="41844">MERRQNASAGETRDPRENPPINGVVRHDSHMRKSGVTRLGIETGSPWWEASRLTAQPPFCCGRAVLTICYREAVSCLLPYTGEALFVPSYNQRSDTSSVYRTNVWNSSAGQRLITERVHLPTGQEVRERYGRHEHARLAPHRSYVKGVQCFRRGPHASLPARRTEFNAWPVQSLAGPIPGLFTPGFSHVGIVPDDVARQRVFSGSSVYTVLSFRRCSILTSITLIGSQDLATRAILASCFHFRHCCIIRTCVGPSQQTPQRVPRLREGRDAEVITPHSRVEECSHVRFKGKAGGGRWLTSSHANWIAATNEAGSRAGPPSYVDHVDPALVCAARLFGERSSSLRSGQAPHNYTPFANICALLKSTFGNVTGHACVRHAD</sequence>
<dbReference type="Proteomes" id="UP001159363">
    <property type="component" value="Chromosome X"/>
</dbReference>
<feature type="compositionally biased region" description="Basic and acidic residues" evidence="1">
    <location>
        <begin position="1"/>
        <end position="17"/>
    </location>
</feature>
<evidence type="ECO:0000256" key="1">
    <source>
        <dbReference type="SAM" id="MobiDB-lite"/>
    </source>
</evidence>
<dbReference type="EMBL" id="JARBHB010000004">
    <property type="protein sequence ID" value="KAJ8885467.1"/>
    <property type="molecule type" value="Genomic_DNA"/>
</dbReference>
<gene>
    <name evidence="2" type="ORF">PR048_011664</name>
</gene>
<accession>A0ABQ9HMA2</accession>
<keyword evidence="3" id="KW-1185">Reference proteome</keyword>
<evidence type="ECO:0000313" key="3">
    <source>
        <dbReference type="Proteomes" id="UP001159363"/>
    </source>
</evidence>
<proteinExistence type="predicted"/>